<evidence type="ECO:0000313" key="8">
    <source>
        <dbReference type="Proteomes" id="UP000249915"/>
    </source>
</evidence>
<protein>
    <submittedName>
        <fullName evidence="7">Acetoacetate-CoA ligase</fullName>
    </submittedName>
</protein>
<gene>
    <name evidence="7" type="ORF">BAY60_19420</name>
</gene>
<dbReference type="InterPro" id="IPR042099">
    <property type="entry name" value="ANL_N_sf"/>
</dbReference>
<evidence type="ECO:0000259" key="5">
    <source>
        <dbReference type="Pfam" id="PF00501"/>
    </source>
</evidence>
<dbReference type="InterPro" id="IPR045851">
    <property type="entry name" value="AMP-bd_C_sf"/>
</dbReference>
<name>A0A2V4ATD0_9PSEU</name>
<reference evidence="7 8" key="1">
    <citation type="submission" date="2016-07" db="EMBL/GenBank/DDBJ databases">
        <title>Draft genome sequence of Prauserella muralis DSM 45305, isolated from a mould-covered wall in an indoor environment.</title>
        <authorList>
            <person name="Ruckert C."/>
            <person name="Albersmeier A."/>
            <person name="Jiang C.-L."/>
            <person name="Jiang Y."/>
            <person name="Kalinowski J."/>
            <person name="Schneider O."/>
            <person name="Winkler A."/>
            <person name="Zotchev S.B."/>
        </authorList>
    </citation>
    <scope>NUCLEOTIDE SEQUENCE [LARGE SCALE GENOMIC DNA]</scope>
    <source>
        <strain evidence="7 8">DSM 45305</strain>
    </source>
</reference>
<dbReference type="InterPro" id="IPR005914">
    <property type="entry name" value="Acac_CoA_synth"/>
</dbReference>
<proteinExistence type="inferred from homology"/>
<keyword evidence="3" id="KW-0547">Nucleotide-binding</keyword>
<dbReference type="RefSeq" id="WP_112282662.1">
    <property type="nucleotide sequence ID" value="NZ_MASW01000004.1"/>
</dbReference>
<sequence>MKTSVHPTGSRIAEFARFVDGRHGTDLSDYWRLWRWSIDEPGAFWNAVWDSLTGLGRHGAPAVQSTRMPVRTWYAGETLSYAAAAKTGIAAESRPDSLALIALTEDGPPTRVTRAELARQVGAFATTLRDAGVGAADRVVAYLPNGPEAVVAFLAAASVGATWSVVGQDYPGPAAIDRLAQLDPAVLITGPGYQFGGRYRDCGDDVRALVDALPQLCTVVLTGPVAGVDARTWASCVEHDAPWEPDPLSFSHPLWVLFSSGTTGLPKGIVHSHGGVTLEHLKTMALHYDLGPDDVFWWYTSPTWMVWNIQVAALLVGSTIVCYSGSPAWPTADTVWSTAAELDVTVLGTSPAYLMATERAGHRPGTDYDLRRLRVVGSTGSTLPAATSRWAATALGDMPLVSSTGGTDVVTALAGWAPGLPVTPGEISAPALGVALEAWDDNDRPVVDAVGDLVITQPMPTMPIGLWNDPNGQRYRAAYYDRRPGVWTHGDWVTCTSRGSVIVHGRSDSTLNRNGVRMGSADLYQAVERLPEIADSLVLGIELPGGGYWMPLYVVPAPETSMDDRLRERIRAVIRDYASPRHVPDEILWAPAIPRTRTGKKLEVPLKRIAQGHDAAASLELSAVDDPSALEWFIDQLTGVTSASDS</sequence>
<dbReference type="PANTHER" id="PTHR42921">
    <property type="entry name" value="ACETOACETYL-COA SYNTHETASE"/>
    <property type="match status" value="1"/>
</dbReference>
<evidence type="ECO:0000259" key="6">
    <source>
        <dbReference type="Pfam" id="PF13193"/>
    </source>
</evidence>
<keyword evidence="8" id="KW-1185">Reference proteome</keyword>
<comment type="similarity">
    <text evidence="1">Belongs to the ATP-dependent AMP-binding enzyme family.</text>
</comment>
<organism evidence="7 8">
    <name type="scientific">Prauserella muralis</name>
    <dbReference type="NCBI Taxonomy" id="588067"/>
    <lineage>
        <taxon>Bacteria</taxon>
        <taxon>Bacillati</taxon>
        <taxon>Actinomycetota</taxon>
        <taxon>Actinomycetes</taxon>
        <taxon>Pseudonocardiales</taxon>
        <taxon>Pseudonocardiaceae</taxon>
        <taxon>Prauserella</taxon>
    </lineage>
</organism>
<dbReference type="GO" id="GO:0005524">
    <property type="term" value="F:ATP binding"/>
    <property type="evidence" value="ECO:0007669"/>
    <property type="project" value="UniProtKB-KW"/>
</dbReference>
<dbReference type="Gene3D" id="3.30.300.30">
    <property type="match status" value="1"/>
</dbReference>
<evidence type="ECO:0000313" key="7">
    <source>
        <dbReference type="EMBL" id="PXY24680.1"/>
    </source>
</evidence>
<dbReference type="SUPFAM" id="SSF56801">
    <property type="entry name" value="Acetyl-CoA synthetase-like"/>
    <property type="match status" value="1"/>
</dbReference>
<comment type="caution">
    <text evidence="7">The sequence shown here is derived from an EMBL/GenBank/DDBJ whole genome shotgun (WGS) entry which is preliminary data.</text>
</comment>
<dbReference type="InterPro" id="IPR020845">
    <property type="entry name" value="AMP-binding_CS"/>
</dbReference>
<dbReference type="Pfam" id="PF00501">
    <property type="entry name" value="AMP-binding"/>
    <property type="match status" value="1"/>
</dbReference>
<dbReference type="OrthoDB" id="9803968at2"/>
<feature type="domain" description="AMP-binding enzyme C-terminal" evidence="6">
    <location>
        <begin position="526"/>
        <end position="600"/>
    </location>
</feature>
<dbReference type="InterPro" id="IPR025110">
    <property type="entry name" value="AMP-bd_C"/>
</dbReference>
<dbReference type="EMBL" id="MASW01000004">
    <property type="protein sequence ID" value="PXY24680.1"/>
    <property type="molecule type" value="Genomic_DNA"/>
</dbReference>
<keyword evidence="2 7" id="KW-0436">Ligase</keyword>
<evidence type="ECO:0000256" key="4">
    <source>
        <dbReference type="ARBA" id="ARBA00022840"/>
    </source>
</evidence>
<dbReference type="PANTHER" id="PTHR42921:SF1">
    <property type="entry name" value="ACETOACETYL-COA SYNTHETASE"/>
    <property type="match status" value="1"/>
</dbReference>
<evidence type="ECO:0000256" key="2">
    <source>
        <dbReference type="ARBA" id="ARBA00022598"/>
    </source>
</evidence>
<dbReference type="GO" id="GO:0006629">
    <property type="term" value="P:lipid metabolic process"/>
    <property type="evidence" value="ECO:0007669"/>
    <property type="project" value="InterPro"/>
</dbReference>
<keyword evidence="4" id="KW-0067">ATP-binding</keyword>
<dbReference type="NCBIfam" id="TIGR01217">
    <property type="entry name" value="ac_ac_CoA_syn"/>
    <property type="match status" value="1"/>
</dbReference>
<feature type="domain" description="AMP-dependent synthetase/ligase" evidence="5">
    <location>
        <begin position="90"/>
        <end position="459"/>
    </location>
</feature>
<dbReference type="Proteomes" id="UP000249915">
    <property type="component" value="Unassembled WGS sequence"/>
</dbReference>
<dbReference type="Gene3D" id="3.40.50.12780">
    <property type="entry name" value="N-terminal domain of ligase-like"/>
    <property type="match status" value="1"/>
</dbReference>
<dbReference type="PROSITE" id="PS00455">
    <property type="entry name" value="AMP_BINDING"/>
    <property type="match status" value="1"/>
</dbReference>
<accession>A0A2V4ATD0</accession>
<evidence type="ECO:0000256" key="1">
    <source>
        <dbReference type="ARBA" id="ARBA00006432"/>
    </source>
</evidence>
<dbReference type="Pfam" id="PF13193">
    <property type="entry name" value="AMP-binding_C"/>
    <property type="match status" value="1"/>
</dbReference>
<dbReference type="AlphaFoldDB" id="A0A2V4ATD0"/>
<evidence type="ECO:0000256" key="3">
    <source>
        <dbReference type="ARBA" id="ARBA00022741"/>
    </source>
</evidence>
<dbReference type="GO" id="GO:0030729">
    <property type="term" value="F:acetoacetate-CoA ligase activity"/>
    <property type="evidence" value="ECO:0007669"/>
    <property type="project" value="InterPro"/>
</dbReference>
<dbReference type="NCBIfam" id="NF002937">
    <property type="entry name" value="PRK03584.1"/>
    <property type="match status" value="1"/>
</dbReference>
<dbReference type="InterPro" id="IPR000873">
    <property type="entry name" value="AMP-dep_synth/lig_dom"/>
</dbReference>